<evidence type="ECO:0000256" key="1">
    <source>
        <dbReference type="ARBA" id="ARBA00004651"/>
    </source>
</evidence>
<gene>
    <name evidence="9" type="ORF">HMPREF9460_00346</name>
</gene>
<dbReference type="HOGENOM" id="CLU_1458908_0_0_9"/>
<feature type="transmembrane region" description="Helical" evidence="8">
    <location>
        <begin position="6"/>
        <end position="28"/>
    </location>
</feature>
<evidence type="ECO:0000313" key="10">
    <source>
        <dbReference type="Proteomes" id="UP000029585"/>
    </source>
</evidence>
<feature type="transmembrane region" description="Helical" evidence="8">
    <location>
        <begin position="40"/>
        <end position="66"/>
    </location>
</feature>
<accession>A0A096BCW4</accession>
<evidence type="ECO:0000256" key="5">
    <source>
        <dbReference type="ARBA" id="ARBA00022960"/>
    </source>
</evidence>
<feature type="transmembrane region" description="Helical" evidence="8">
    <location>
        <begin position="105"/>
        <end position="123"/>
    </location>
</feature>
<reference evidence="9 10" key="1">
    <citation type="submission" date="2011-08" db="EMBL/GenBank/DDBJ databases">
        <title>The Genome Sequence of Clostridium orbiscindens 1_3_50AFAA.</title>
        <authorList>
            <consortium name="The Broad Institute Genome Sequencing Platform"/>
            <person name="Earl A."/>
            <person name="Ward D."/>
            <person name="Feldgarden M."/>
            <person name="Gevers D."/>
            <person name="Daigneault M."/>
            <person name="Strauss J."/>
            <person name="Allen-Vercoe E."/>
            <person name="Young S.K."/>
            <person name="Zeng Q."/>
            <person name="Gargeya S."/>
            <person name="Fitzgerald M."/>
            <person name="Haas B."/>
            <person name="Abouelleil A."/>
            <person name="Alvarado L."/>
            <person name="Arachchi H.M."/>
            <person name="Berlin A."/>
            <person name="Brown A."/>
            <person name="Chapman S.B."/>
            <person name="Chen Z."/>
            <person name="Dunbar C."/>
            <person name="Freedman E."/>
            <person name="Gearin G."/>
            <person name="Gellesch M."/>
            <person name="Goldberg J."/>
            <person name="Griggs A."/>
            <person name="Gujja S."/>
            <person name="Heiman D."/>
            <person name="Howarth C."/>
            <person name="Larson L."/>
            <person name="Lui A."/>
            <person name="MacDonald P.J.P."/>
            <person name="Montmayeur A."/>
            <person name="Murphy C."/>
            <person name="Neiman D."/>
            <person name="Pearson M."/>
            <person name="Priest M."/>
            <person name="Roberts A."/>
            <person name="Saif S."/>
            <person name="Shea T."/>
            <person name="Shenoy N."/>
            <person name="Sisk P."/>
            <person name="Stolte C."/>
            <person name="Sykes S."/>
            <person name="Wortman J."/>
            <person name="Nusbaum C."/>
            <person name="Birren B."/>
        </authorList>
    </citation>
    <scope>NUCLEOTIDE SEQUENCE [LARGE SCALE GENOMIC DNA]</scope>
    <source>
        <strain evidence="9 10">1_3_50AFAA</strain>
    </source>
</reference>
<evidence type="ECO:0000256" key="3">
    <source>
        <dbReference type="ARBA" id="ARBA00022475"/>
    </source>
</evidence>
<dbReference type="PATRIC" id="fig|742738.3.peg.365"/>
<organism evidence="9 10">
    <name type="scientific">Flavonifractor plautii 1_3_50AFAA</name>
    <dbReference type="NCBI Taxonomy" id="742738"/>
    <lineage>
        <taxon>Bacteria</taxon>
        <taxon>Bacillati</taxon>
        <taxon>Bacillota</taxon>
        <taxon>Clostridia</taxon>
        <taxon>Eubacteriales</taxon>
        <taxon>Oscillospiraceae</taxon>
        <taxon>Flavonifractor</taxon>
    </lineage>
</organism>
<dbReference type="eggNOG" id="ENOG5032RS0">
    <property type="taxonomic scope" value="Bacteria"/>
</dbReference>
<dbReference type="InterPro" id="IPR007227">
    <property type="entry name" value="Cell_shape_determining_MreD"/>
</dbReference>
<dbReference type="AlphaFoldDB" id="A0A096BCW4"/>
<keyword evidence="7 8" id="KW-0472">Membrane</keyword>
<comment type="similarity">
    <text evidence="2">Belongs to the MreD family.</text>
</comment>
<keyword evidence="5" id="KW-0133">Cell shape</keyword>
<feature type="transmembrane region" description="Helical" evidence="8">
    <location>
        <begin position="78"/>
        <end position="98"/>
    </location>
</feature>
<evidence type="ECO:0000313" key="9">
    <source>
        <dbReference type="EMBL" id="KGF57248.1"/>
    </source>
</evidence>
<evidence type="ECO:0000256" key="6">
    <source>
        <dbReference type="ARBA" id="ARBA00022989"/>
    </source>
</evidence>
<keyword evidence="10" id="KW-1185">Reference proteome</keyword>
<dbReference type="Proteomes" id="UP000029585">
    <property type="component" value="Unassembled WGS sequence"/>
</dbReference>
<proteinExistence type="inferred from homology"/>
<protein>
    <submittedName>
        <fullName evidence="9">Uncharacterized protein</fullName>
    </submittedName>
</protein>
<keyword evidence="6 8" id="KW-1133">Transmembrane helix</keyword>
<evidence type="ECO:0000256" key="4">
    <source>
        <dbReference type="ARBA" id="ARBA00022692"/>
    </source>
</evidence>
<keyword evidence="3" id="KW-1003">Cell membrane</keyword>
<comment type="subcellular location">
    <subcellularLocation>
        <location evidence="1">Cell membrane</location>
        <topology evidence="1">Multi-pass membrane protein</topology>
    </subcellularLocation>
</comment>
<dbReference type="RefSeq" id="WP_242848554.1">
    <property type="nucleotide sequence ID" value="NZ_KN174161.1"/>
</dbReference>
<name>A0A096BCW4_FLAPL</name>
<dbReference type="EMBL" id="ADLO01000010">
    <property type="protein sequence ID" value="KGF57248.1"/>
    <property type="molecule type" value="Genomic_DNA"/>
</dbReference>
<dbReference type="NCBIfam" id="TIGR03426">
    <property type="entry name" value="shape_MreD"/>
    <property type="match status" value="1"/>
</dbReference>
<evidence type="ECO:0000256" key="2">
    <source>
        <dbReference type="ARBA" id="ARBA00007776"/>
    </source>
</evidence>
<keyword evidence="4 8" id="KW-0812">Transmembrane</keyword>
<sequence length="185" mass="19616">MTRQDFLIKWGVYALALVPVWFLELFVLNRFPLFGVAPMLLPLAAVCVAVLEGTTAGAGFGLFVGILCDAAYFNTDGAMTVGLCLIGVGAGALAQYVLRQNLVGCLLCSFAALALIDGVRIAARLLAGRGSWPPCSAWPDGRFSGPWSLCSRCTPCSCGCSAGCRKKPCCKDRPPRHRTRGGLID</sequence>
<dbReference type="GO" id="GO:0005886">
    <property type="term" value="C:plasma membrane"/>
    <property type="evidence" value="ECO:0007669"/>
    <property type="project" value="UniProtKB-SubCell"/>
</dbReference>
<comment type="caution">
    <text evidence="9">The sequence shown here is derived from an EMBL/GenBank/DDBJ whole genome shotgun (WGS) entry which is preliminary data.</text>
</comment>
<evidence type="ECO:0000256" key="8">
    <source>
        <dbReference type="SAM" id="Phobius"/>
    </source>
</evidence>
<dbReference type="GO" id="GO:0008360">
    <property type="term" value="P:regulation of cell shape"/>
    <property type="evidence" value="ECO:0007669"/>
    <property type="project" value="UniProtKB-KW"/>
</dbReference>
<evidence type="ECO:0000256" key="7">
    <source>
        <dbReference type="ARBA" id="ARBA00023136"/>
    </source>
</evidence>